<comment type="caution">
    <text evidence="1">The sequence shown here is derived from an EMBL/GenBank/DDBJ whole genome shotgun (WGS) entry which is preliminary data.</text>
</comment>
<protein>
    <submittedName>
        <fullName evidence="1">Uncharacterized protein</fullName>
    </submittedName>
</protein>
<dbReference type="Proteomes" id="UP000023351">
    <property type="component" value="Unassembled WGS sequence"/>
</dbReference>
<dbReference type="EMBL" id="JAOJ01000003">
    <property type="protein sequence ID" value="EUA67434.1"/>
    <property type="molecule type" value="Genomic_DNA"/>
</dbReference>
<evidence type="ECO:0000313" key="1">
    <source>
        <dbReference type="EMBL" id="EUA67434.1"/>
    </source>
</evidence>
<dbReference type="AlphaFoldDB" id="X8DGE1"/>
<sequence length="62" mass="6997">MLELTGHHHTERAVYEKLVRSVQAVDQIATVIFARDLAHMPKQLVDEHKLLLAILCGVRQGP</sequence>
<name>X8DGE1_9MYCO</name>
<reference evidence="1 2" key="1">
    <citation type="submission" date="2013-12" db="EMBL/GenBank/DDBJ databases">
        <authorList>
            <person name="Zelazny A."/>
            <person name="Olivier K."/>
            <person name="Holland S."/>
            <person name="Lenaerts A."/>
            <person name="Ordway D."/>
            <person name="DeGroote M.A."/>
            <person name="Parker T."/>
            <person name="Sizemore C."/>
            <person name="Tallon L.J."/>
            <person name="Sadzewicz L.K."/>
            <person name="Sengamalay N."/>
            <person name="Fraser C.M."/>
            <person name="Hine E."/>
            <person name="Shefchek K.A."/>
            <person name="Das S.P."/>
            <person name="Tettelin H."/>
        </authorList>
    </citation>
    <scope>NUCLEOTIDE SEQUENCE [LARGE SCALE GENOMIC DNA]</scope>
    <source>
        <strain evidence="1 2">1513</strain>
    </source>
</reference>
<evidence type="ECO:0000313" key="2">
    <source>
        <dbReference type="Proteomes" id="UP000023351"/>
    </source>
</evidence>
<organism evidence="1 2">
    <name type="scientific">Mycobacteroides abscessus subsp. bolletii 1513</name>
    <dbReference type="NCBI Taxonomy" id="1299321"/>
    <lineage>
        <taxon>Bacteria</taxon>
        <taxon>Bacillati</taxon>
        <taxon>Actinomycetota</taxon>
        <taxon>Actinomycetes</taxon>
        <taxon>Mycobacteriales</taxon>
        <taxon>Mycobacteriaceae</taxon>
        <taxon>Mycobacteroides</taxon>
        <taxon>Mycobacteroides abscessus</taxon>
    </lineage>
</organism>
<accession>X8DGE1</accession>
<dbReference type="PATRIC" id="fig|1299321.3.peg.4960"/>
<gene>
    <name evidence="1" type="ORF">I540_5137</name>
</gene>
<proteinExistence type="predicted"/>